<dbReference type="PROSITE" id="PS00867">
    <property type="entry name" value="CPSASE_2"/>
    <property type="match status" value="1"/>
</dbReference>
<dbReference type="SUPFAM" id="SSF52440">
    <property type="entry name" value="PreATP-grasp domain"/>
    <property type="match status" value="1"/>
</dbReference>
<feature type="domain" description="Biotin carboxylation" evidence="17">
    <location>
        <begin position="1"/>
        <end position="443"/>
    </location>
</feature>
<dbReference type="InterPro" id="IPR029045">
    <property type="entry name" value="ClpP/crotonase-like_dom_sf"/>
</dbReference>
<evidence type="ECO:0000256" key="3">
    <source>
        <dbReference type="ARBA" id="ARBA00022516"/>
    </source>
</evidence>
<evidence type="ECO:0000256" key="11">
    <source>
        <dbReference type="ARBA" id="ARBA00023268"/>
    </source>
</evidence>
<dbReference type="PROSITE" id="PS50968">
    <property type="entry name" value="BIOTINYL_LIPOYL"/>
    <property type="match status" value="1"/>
</dbReference>
<dbReference type="PROSITE" id="PS50980">
    <property type="entry name" value="COA_CT_NTER"/>
    <property type="match status" value="1"/>
</dbReference>
<evidence type="ECO:0000313" key="21">
    <source>
        <dbReference type="Proteomes" id="UP001178507"/>
    </source>
</evidence>
<evidence type="ECO:0000256" key="8">
    <source>
        <dbReference type="ARBA" id="ARBA00023098"/>
    </source>
</evidence>
<keyword evidence="7 14" id="KW-0067">ATP-binding</keyword>
<keyword evidence="6" id="KW-0276">Fatty acid metabolism</keyword>
<evidence type="ECO:0000256" key="14">
    <source>
        <dbReference type="PROSITE-ProRule" id="PRU00409"/>
    </source>
</evidence>
<evidence type="ECO:0000259" key="15">
    <source>
        <dbReference type="PROSITE" id="PS50968"/>
    </source>
</evidence>
<dbReference type="Pfam" id="PF21385">
    <property type="entry name" value="ACCA_BT"/>
    <property type="match status" value="1"/>
</dbReference>
<dbReference type="Proteomes" id="UP001178507">
    <property type="component" value="Unassembled WGS sequence"/>
</dbReference>
<evidence type="ECO:0000256" key="10">
    <source>
        <dbReference type="ARBA" id="ARBA00023267"/>
    </source>
</evidence>
<dbReference type="Pfam" id="PF02785">
    <property type="entry name" value="Biotin_carb_C"/>
    <property type="match status" value="1"/>
</dbReference>
<dbReference type="Gene3D" id="2.40.460.10">
    <property type="entry name" value="Biotin dependent carboxylase carboxyltransferase"/>
    <property type="match status" value="1"/>
</dbReference>
<evidence type="ECO:0000256" key="9">
    <source>
        <dbReference type="ARBA" id="ARBA00023160"/>
    </source>
</evidence>
<dbReference type="Pfam" id="PF00364">
    <property type="entry name" value="Biotin_lipoyl"/>
    <property type="match status" value="1"/>
</dbReference>
<dbReference type="Gene3D" id="3.90.1770.10">
    <property type="entry name" value="PreATP-grasp domain"/>
    <property type="match status" value="1"/>
</dbReference>
<dbReference type="Pfam" id="PF01039">
    <property type="entry name" value="Carboxyl_trans"/>
    <property type="match status" value="1"/>
</dbReference>
<dbReference type="InterPro" id="IPR011054">
    <property type="entry name" value="Rudment_hybrid_motif"/>
</dbReference>
<evidence type="ECO:0008006" key="22">
    <source>
        <dbReference type="Google" id="ProtNLM"/>
    </source>
</evidence>
<comment type="catalytic activity">
    <reaction evidence="13">
        <text>N(6)-biotinyl-L-lysyl-[protein] + hydrogencarbonate + ATP = N(6)-carboxybiotinyl-L-lysyl-[protein] + ADP + phosphate + H(+)</text>
        <dbReference type="Rhea" id="RHEA:13501"/>
        <dbReference type="Rhea" id="RHEA-COMP:10505"/>
        <dbReference type="Rhea" id="RHEA-COMP:10506"/>
        <dbReference type="ChEBI" id="CHEBI:15378"/>
        <dbReference type="ChEBI" id="CHEBI:17544"/>
        <dbReference type="ChEBI" id="CHEBI:30616"/>
        <dbReference type="ChEBI" id="CHEBI:43474"/>
        <dbReference type="ChEBI" id="CHEBI:83144"/>
        <dbReference type="ChEBI" id="CHEBI:83145"/>
        <dbReference type="ChEBI" id="CHEBI:456216"/>
        <dbReference type="EC" id="6.3.4.14"/>
    </reaction>
</comment>
<comment type="pathway">
    <text evidence="2">Lipid metabolism; malonyl-CoA biosynthesis; malonyl-CoA from acetyl-CoA: step 1/1.</text>
</comment>
<organism evidence="20 21">
    <name type="scientific">Effrenium voratum</name>
    <dbReference type="NCBI Taxonomy" id="2562239"/>
    <lineage>
        <taxon>Eukaryota</taxon>
        <taxon>Sar</taxon>
        <taxon>Alveolata</taxon>
        <taxon>Dinophyceae</taxon>
        <taxon>Suessiales</taxon>
        <taxon>Symbiodiniaceae</taxon>
        <taxon>Effrenium</taxon>
    </lineage>
</organism>
<keyword evidence="5 14" id="KW-0547">Nucleotide-binding</keyword>
<evidence type="ECO:0000256" key="4">
    <source>
        <dbReference type="ARBA" id="ARBA00022598"/>
    </source>
</evidence>
<dbReference type="InterPro" id="IPR005481">
    <property type="entry name" value="BC-like_N"/>
</dbReference>
<dbReference type="Gene3D" id="2.40.50.100">
    <property type="match status" value="1"/>
</dbReference>
<evidence type="ECO:0000256" key="12">
    <source>
        <dbReference type="ARBA" id="ARBA00048065"/>
    </source>
</evidence>
<dbReference type="PANTHER" id="PTHR45728">
    <property type="entry name" value="ACETYL-COA CARBOXYLASE, ISOFORM A"/>
    <property type="match status" value="1"/>
</dbReference>
<dbReference type="GO" id="GO:0006633">
    <property type="term" value="P:fatty acid biosynthetic process"/>
    <property type="evidence" value="ECO:0007669"/>
    <property type="project" value="UniProtKB-KW"/>
</dbReference>
<dbReference type="InterPro" id="IPR034733">
    <property type="entry name" value="AcCoA_carboxyl_beta"/>
</dbReference>
<dbReference type="SUPFAM" id="SSF51230">
    <property type="entry name" value="Single hybrid motif"/>
    <property type="match status" value="1"/>
</dbReference>
<proteinExistence type="predicted"/>
<evidence type="ECO:0000256" key="6">
    <source>
        <dbReference type="ARBA" id="ARBA00022832"/>
    </source>
</evidence>
<dbReference type="InterPro" id="IPR016185">
    <property type="entry name" value="PreATP-grasp_dom_sf"/>
</dbReference>
<evidence type="ECO:0000256" key="5">
    <source>
        <dbReference type="ARBA" id="ARBA00022741"/>
    </source>
</evidence>
<keyword evidence="3" id="KW-0444">Lipid biosynthesis</keyword>
<dbReference type="Gene3D" id="3.30.470.20">
    <property type="entry name" value="ATP-grasp fold, B domain"/>
    <property type="match status" value="1"/>
</dbReference>
<evidence type="ECO:0000259" key="18">
    <source>
        <dbReference type="PROSITE" id="PS50980"/>
    </source>
</evidence>
<evidence type="ECO:0000256" key="1">
    <source>
        <dbReference type="ARBA" id="ARBA00001953"/>
    </source>
</evidence>
<dbReference type="PROSITE" id="PS00188">
    <property type="entry name" value="BIOTIN"/>
    <property type="match status" value="1"/>
</dbReference>
<keyword evidence="21" id="KW-1185">Reference proteome</keyword>
<dbReference type="InterPro" id="IPR001882">
    <property type="entry name" value="Biotin_BS"/>
</dbReference>
<dbReference type="InterPro" id="IPR000089">
    <property type="entry name" value="Biotin_lipoyl"/>
</dbReference>
<feature type="domain" description="ATP-grasp" evidence="16">
    <location>
        <begin position="97"/>
        <end position="291"/>
    </location>
</feature>
<evidence type="ECO:0000256" key="7">
    <source>
        <dbReference type="ARBA" id="ARBA00022840"/>
    </source>
</evidence>
<keyword evidence="11" id="KW-0511">Multifunctional enzyme</keyword>
<dbReference type="SMART" id="SM00878">
    <property type="entry name" value="Biotin_carb_C"/>
    <property type="match status" value="1"/>
</dbReference>
<dbReference type="Pfam" id="PF08326">
    <property type="entry name" value="ACC_central"/>
    <property type="match status" value="1"/>
</dbReference>
<dbReference type="PROSITE" id="PS50975">
    <property type="entry name" value="ATP_GRASP"/>
    <property type="match status" value="1"/>
</dbReference>
<feature type="domain" description="Lipoyl-binding" evidence="15">
    <location>
        <begin position="573"/>
        <end position="647"/>
    </location>
</feature>
<dbReference type="InterPro" id="IPR011762">
    <property type="entry name" value="COA_CT_N"/>
</dbReference>
<dbReference type="InterPro" id="IPR005482">
    <property type="entry name" value="Biotin_COase_C"/>
</dbReference>
<name>A0AA36J6H5_9DINO</name>
<dbReference type="PANTHER" id="PTHR45728:SF3">
    <property type="entry name" value="ACETYL-COA CARBOXYLASE"/>
    <property type="match status" value="1"/>
</dbReference>
<evidence type="ECO:0000259" key="19">
    <source>
        <dbReference type="PROSITE" id="PS50989"/>
    </source>
</evidence>
<comment type="caution">
    <text evidence="20">The sequence shown here is derived from an EMBL/GenBank/DDBJ whole genome shotgun (WGS) entry which is preliminary data.</text>
</comment>
<dbReference type="SUPFAM" id="SSF56059">
    <property type="entry name" value="Glutathione synthetase ATP-binding domain-like"/>
    <property type="match status" value="1"/>
</dbReference>
<gene>
    <name evidence="20" type="ORF">EVOR1521_LOCUS22913</name>
</gene>
<dbReference type="InterPro" id="IPR013815">
    <property type="entry name" value="ATP_grasp_subdomain_1"/>
</dbReference>
<comment type="catalytic activity">
    <reaction evidence="12">
        <text>hydrogencarbonate + acetyl-CoA + ATP = malonyl-CoA + ADP + phosphate + H(+)</text>
        <dbReference type="Rhea" id="RHEA:11308"/>
        <dbReference type="ChEBI" id="CHEBI:15378"/>
        <dbReference type="ChEBI" id="CHEBI:17544"/>
        <dbReference type="ChEBI" id="CHEBI:30616"/>
        <dbReference type="ChEBI" id="CHEBI:43474"/>
        <dbReference type="ChEBI" id="CHEBI:57288"/>
        <dbReference type="ChEBI" id="CHEBI:57384"/>
        <dbReference type="ChEBI" id="CHEBI:456216"/>
        <dbReference type="EC" id="6.4.1.2"/>
    </reaction>
</comment>
<evidence type="ECO:0000313" key="20">
    <source>
        <dbReference type="EMBL" id="CAJ1399376.1"/>
    </source>
</evidence>
<dbReference type="Gene3D" id="3.40.50.20">
    <property type="match status" value="1"/>
</dbReference>
<dbReference type="GO" id="GO:0046872">
    <property type="term" value="F:metal ion binding"/>
    <property type="evidence" value="ECO:0007669"/>
    <property type="project" value="InterPro"/>
</dbReference>
<dbReference type="InterPro" id="IPR013537">
    <property type="entry name" value="AcCoA_COase_cen"/>
</dbReference>
<keyword evidence="9" id="KW-0275">Fatty acid biosynthesis</keyword>
<feature type="domain" description="CoA carboxyltransferase N-terminal" evidence="18">
    <location>
        <begin position="1265"/>
        <end position="1603"/>
    </location>
</feature>
<dbReference type="InterPro" id="IPR005479">
    <property type="entry name" value="CPAse_ATP-bd"/>
</dbReference>
<evidence type="ECO:0000259" key="16">
    <source>
        <dbReference type="PROSITE" id="PS50975"/>
    </source>
</evidence>
<dbReference type="PROSITE" id="PS50979">
    <property type="entry name" value="BC"/>
    <property type="match status" value="1"/>
</dbReference>
<dbReference type="InterPro" id="IPR011761">
    <property type="entry name" value="ATP-grasp"/>
</dbReference>
<dbReference type="InterPro" id="IPR011764">
    <property type="entry name" value="Biotin_carboxylation_dom"/>
</dbReference>
<dbReference type="Pfam" id="PF00289">
    <property type="entry name" value="Biotin_carb_N"/>
    <property type="match status" value="1"/>
</dbReference>
<dbReference type="SUPFAM" id="SSF52096">
    <property type="entry name" value="ClpP/crotonase"/>
    <property type="match status" value="2"/>
</dbReference>
<evidence type="ECO:0000256" key="2">
    <source>
        <dbReference type="ARBA" id="ARBA00004956"/>
    </source>
</evidence>
<dbReference type="PROSITE" id="PS50989">
    <property type="entry name" value="COA_CT_CTER"/>
    <property type="match status" value="1"/>
</dbReference>
<keyword evidence="8" id="KW-0443">Lipid metabolism</keyword>
<dbReference type="Gene3D" id="3.30.1490.20">
    <property type="entry name" value="ATP-grasp fold, A domain"/>
    <property type="match status" value="1"/>
</dbReference>
<dbReference type="GO" id="GO:0003989">
    <property type="term" value="F:acetyl-CoA carboxylase activity"/>
    <property type="evidence" value="ECO:0007669"/>
    <property type="project" value="UniProtKB-EC"/>
</dbReference>
<protein>
    <recommendedName>
        <fullName evidence="22">Acetyl-CoA carboxylase</fullName>
    </recommendedName>
</protein>
<dbReference type="CDD" id="cd06850">
    <property type="entry name" value="biotinyl_domain"/>
    <property type="match status" value="1"/>
</dbReference>
<evidence type="ECO:0000256" key="13">
    <source>
        <dbReference type="ARBA" id="ARBA00048600"/>
    </source>
</evidence>
<dbReference type="PROSITE" id="PS00866">
    <property type="entry name" value="CPSASE_1"/>
    <property type="match status" value="1"/>
</dbReference>
<dbReference type="InterPro" id="IPR049076">
    <property type="entry name" value="ACCA"/>
</dbReference>
<keyword evidence="4" id="KW-0436">Ligase</keyword>
<dbReference type="EMBL" id="CAUJNA010003332">
    <property type="protein sequence ID" value="CAJ1399376.1"/>
    <property type="molecule type" value="Genomic_DNA"/>
</dbReference>
<dbReference type="FunFam" id="3.90.226.10:FF:000010">
    <property type="entry name" value="acetyl-CoA carboxylase isoform X2"/>
    <property type="match status" value="1"/>
</dbReference>
<dbReference type="Gene3D" id="3.90.226.10">
    <property type="entry name" value="2-enoyl-CoA Hydratase, Chain A, domain 1"/>
    <property type="match status" value="2"/>
</dbReference>
<dbReference type="FunFam" id="3.30.1490.20:FF:000003">
    <property type="entry name" value="acetyl-CoA carboxylase isoform X1"/>
    <property type="match status" value="1"/>
</dbReference>
<dbReference type="SUPFAM" id="SSF51246">
    <property type="entry name" value="Rudiment single hybrid motif"/>
    <property type="match status" value="1"/>
</dbReference>
<dbReference type="InterPro" id="IPR049074">
    <property type="entry name" value="ACCA_BT"/>
</dbReference>
<feature type="domain" description="CoA carboxyltransferase C-terminal" evidence="19">
    <location>
        <begin position="1607"/>
        <end position="1916"/>
    </location>
</feature>
<keyword evidence="10" id="KW-0092">Biotin</keyword>
<dbReference type="FunFam" id="2.40.50.100:FF:000005">
    <property type="entry name" value="Acetyl-CoA carboxylase 1"/>
    <property type="match status" value="1"/>
</dbReference>
<dbReference type="GO" id="GO:0004075">
    <property type="term" value="F:biotin carboxylase activity"/>
    <property type="evidence" value="ECO:0007669"/>
    <property type="project" value="UniProtKB-EC"/>
</dbReference>
<accession>A0AA36J6H5</accession>
<comment type="cofactor">
    <cofactor evidence="1">
        <name>biotin</name>
        <dbReference type="ChEBI" id="CHEBI:57586"/>
    </cofactor>
</comment>
<evidence type="ECO:0000259" key="17">
    <source>
        <dbReference type="PROSITE" id="PS50979"/>
    </source>
</evidence>
<dbReference type="InterPro" id="IPR011763">
    <property type="entry name" value="COA_CT_C"/>
</dbReference>
<dbReference type="InterPro" id="IPR011053">
    <property type="entry name" value="Single_hybrid_motif"/>
</dbReference>
<dbReference type="Pfam" id="PF02786">
    <property type="entry name" value="CPSase_L_D2"/>
    <property type="match status" value="1"/>
</dbReference>
<sequence length="2035" mass="223090">MQPICALVLGRSEVKNYANVDLICKIAQQEKVDAVWPGWGHASENPRLPAKLKESGIAFIGPTSPVMSVLGDKIAAGILAQTAGVPSIPWSGDGLTAELTAEGTIPDETFKKACLNSVQDAVKCAERIGYPVMLKASEGGGGKGIRMSNNKEELEQNFPQVQAEVPGSPIFMMQLCTGARHIEVQIVGDQQGAVVALSGRDCSTQRRFQKIFEEGPPVIVPKATFKEMERAAQRLTASIGYIGAGTIEYLFNAQTGKFFFLELNPRLQVEHPVTEAITGVNLPATQLQVAMGVPLQRMPQVRAFYGRASADTTSSIDFMKDDYVYPKVHCMAARITAENPDDSFKPTSGKIERIKFQSSVACWGYFSVWTHAAIHEFADSQFGHLFARGGDREEARKTLVLALKNLEVVGEIRNPIDYLVELLGTKAFSENTIDTSWLDGLIRERAVKVKYEKLDVVFFAAVLRAVRTFEARNKDFLEAINKRRLGLLHQVEGACELELEICFEGHKFRFAVKRIAPDGYELAVAGKKFLVQVRVQPDGSLLVSLDGRVMKVSGTEEALGLRLRLQGVGTVLLPTIFDPSELRSDFNGKVIRYLIPEGGSVSKGQAYVELEAMKMVMSLKAGASGKVSHLKGPGAIVQAGEQLAKLQLDDPGSSPQLELFQGDFRLSGAASKVAEGASGRALLALDGFAPRSSAEALAQEILGSKEQLGEKLEHALQALERYLVVERPFAEAYCHGLSEDLAVARVIEAEADAAGLLRAHAQVKWRGELVAAILKGLEGLQAMPKETERGDREDRHLDRAQSQKLWQSVREEGHWNKLSDLLTELSELPPTAPMYAPVLLAARRLCQNVSAEPWEKRLQALKLGLGRTEAYKVATGPPHSAGCNLLAHLLEDKALQSKALEVLVRRSYRSFGVSKDSTIRVAVGPGGLQAKWKFRHPGMPVSGAMTVWQGLCKVCPDLAALRTFLSGDLKILDEKNDPSRVSRLHLILLGEEAMTCSGSEEKFQQLVQEVHQQLRSVEAKLKAQGSAEVILTVPKRATTLGSNSDEPRYAFFAERSSWTEVVAFRDLHATSLCLLEAERLAEAFSLEHLPSVTCEDAASEVFLASPLEGKAAKVLHVRTVSHTRVGFHPSSNNWASRLEALLLASLHEMECARLSPKCAGAEGRLFLNLTALADIVALDLFRLLESFVAEFVARHGALLQSLWVDEITLKVRLGEESAGCQGVLRFTAASGGEYMKCAGVWEEVDPVTGAPARWKDLATGEEREPVAADGRLRARRAAARKAGSTYAPEFLGLLEAALVKSWATFVRRREDVKPPKELLRPLELVVNVNGEVQEVEPRKAGSNDIGMLAWRLLLRTPEFPDGRSVVLIANDVTHQAGSFGVAEDAFFKKATEYARKRGLPRVYIACNSGARVGLVDEIMPKLKVQWKDASDPSKGFEYLYLTEADYKSLPSGAVVARPVQGVGYALEAVVGQGLKSTEGGIGVENLQGSGLIAGETSRAYNDIFTLSYVTGRSVGIGAYLNRLGQRVIQSVDGPLVLTGYSALNKLLGKNVYFSQDQLGGPQIMVPNGITHQLVQHDQEGAEKIMEWLSFVPRDTWSLPQEVAPLDPPSRSVDFRPTKQPYDPRHMLAGAMQNGQWVSGFFDRDSFVEYMAGWGRSVVVGRARLGGIPMGVIAVETRNVERRIPADPGNPESREIVEPQAGQVWFPDSAHKTATAIRDFNLGENLPLLIFANWRGFSGGTRDMYGEVLKFGAQIVDALVDYKQPVFVYIPPEGELRGGSWVVVDPSINPDVMEMYADQDSRGGILEPAGIVEVKFRAQQRVDLMHRLDDRLKALDERQKSAPSEDLTQEIRRREEALQPLYTQVACEFADLHDRAGRMKAVGVVRESLQWASAREFFFWRLRRSLLELRLCRDLQAADPKLSAAAAQQTVRGWLKEETGGSCSSDQQAVQLLQQMSVQKKVQAVHGRALKRQFHEVGEELARSGQLSGLQRCFLRCLFPGAQGAQSEARPRSEAPKVGAKELPGLLGNVAAKKPA</sequence>
<reference evidence="20" key="1">
    <citation type="submission" date="2023-08" db="EMBL/GenBank/DDBJ databases">
        <authorList>
            <person name="Chen Y."/>
            <person name="Shah S."/>
            <person name="Dougan E. K."/>
            <person name="Thang M."/>
            <person name="Chan C."/>
        </authorList>
    </citation>
    <scope>NUCLEOTIDE SEQUENCE</scope>
</reference>
<dbReference type="GO" id="GO:0005524">
    <property type="term" value="F:ATP binding"/>
    <property type="evidence" value="ECO:0007669"/>
    <property type="project" value="UniProtKB-UniRule"/>
</dbReference>